<name>F2JLT1_CELLD</name>
<evidence type="ECO:0000313" key="2">
    <source>
        <dbReference type="EMBL" id="ADZ84607.1"/>
    </source>
</evidence>
<organism evidence="2 3">
    <name type="scientific">Cellulosilyticum lentocellum (strain ATCC 49066 / DSM 5427 / NCIMB 11756 / RHM5)</name>
    <name type="common">Clostridium lentocellum</name>
    <dbReference type="NCBI Taxonomy" id="642492"/>
    <lineage>
        <taxon>Bacteria</taxon>
        <taxon>Bacillati</taxon>
        <taxon>Bacillota</taxon>
        <taxon>Clostridia</taxon>
        <taxon>Lachnospirales</taxon>
        <taxon>Cellulosilyticaceae</taxon>
        <taxon>Cellulosilyticum</taxon>
    </lineage>
</organism>
<feature type="signal peptide" evidence="1">
    <location>
        <begin position="1"/>
        <end position="24"/>
    </location>
</feature>
<gene>
    <name evidence="2" type="ordered locus">Clole_2910</name>
</gene>
<accession>F2JLT1</accession>
<sequence length="351" mass="39122">MKKKISLCITLLLASLLAIICAHKFSAFSSSEGSVKETIFFNQLQEDQSFQLKLFYADPAMEHLKSLLLTSHDLSVNNEALAPYTEGFLPQETNKRLLESVNTYRQEQSLAPLTYFYHYQEVGDFAFVSSSEGVNALYFVNLNTLEISVPHIKSEEAYNPQYVYHIQEVNNIYYILTAGVNNLKARLYAFSPSTLDLTLVGALTTDTTALSSKQYALDTSGNAIFTHKNGLKFLTSTGLKSLDLSFTPEQIISSKNIIGALTIQNGTLLYALVNSQLELLDTGSLTLPSTDLSLINSFIQNDLLYTITYDQEHPIYRHYVSIYSLTTKTSVFCVGLSDYDGLALLQAELLP</sequence>
<dbReference type="KEGG" id="cle:Clole_2910"/>
<proteinExistence type="predicted"/>
<dbReference type="RefSeq" id="WP_013657887.1">
    <property type="nucleotide sequence ID" value="NC_015275.1"/>
</dbReference>
<dbReference type="STRING" id="642492.Clole_2910"/>
<dbReference type="HOGENOM" id="CLU_789142_0_0_9"/>
<dbReference type="Proteomes" id="UP000008467">
    <property type="component" value="Chromosome"/>
</dbReference>
<dbReference type="AlphaFoldDB" id="F2JLT1"/>
<feature type="chain" id="PRO_5038595017" description="Lipoprotein" evidence="1">
    <location>
        <begin position="25"/>
        <end position="351"/>
    </location>
</feature>
<evidence type="ECO:0008006" key="4">
    <source>
        <dbReference type="Google" id="ProtNLM"/>
    </source>
</evidence>
<protein>
    <recommendedName>
        <fullName evidence="4">Lipoprotein</fullName>
    </recommendedName>
</protein>
<keyword evidence="3" id="KW-1185">Reference proteome</keyword>
<keyword evidence="1" id="KW-0732">Signal</keyword>
<evidence type="ECO:0000313" key="3">
    <source>
        <dbReference type="Proteomes" id="UP000008467"/>
    </source>
</evidence>
<dbReference type="EMBL" id="CP002582">
    <property type="protein sequence ID" value="ADZ84607.1"/>
    <property type="molecule type" value="Genomic_DNA"/>
</dbReference>
<reference evidence="2 3" key="1">
    <citation type="journal article" date="2011" name="J. Bacteriol.">
        <title>Complete genome sequence of the cellulose-degrading bacterium Cellulosilyticum lentocellum.</title>
        <authorList>
            <consortium name="US DOE Joint Genome Institute"/>
            <person name="Miller D.A."/>
            <person name="Suen G."/>
            <person name="Bruce D."/>
            <person name="Copeland A."/>
            <person name="Cheng J.F."/>
            <person name="Detter C."/>
            <person name="Goodwin L.A."/>
            <person name="Han C.S."/>
            <person name="Hauser L.J."/>
            <person name="Land M.L."/>
            <person name="Lapidus A."/>
            <person name="Lucas S."/>
            <person name="Meincke L."/>
            <person name="Pitluck S."/>
            <person name="Tapia R."/>
            <person name="Teshima H."/>
            <person name="Woyke T."/>
            <person name="Fox B.G."/>
            <person name="Angert E.R."/>
            <person name="Currie C.R."/>
        </authorList>
    </citation>
    <scope>NUCLEOTIDE SEQUENCE [LARGE SCALE GENOMIC DNA]</scope>
    <source>
        <strain evidence="3">ATCC 49066 / DSM 5427 / NCIMB 11756 / RHM5</strain>
    </source>
</reference>
<evidence type="ECO:0000256" key="1">
    <source>
        <dbReference type="SAM" id="SignalP"/>
    </source>
</evidence>